<proteinExistence type="predicted"/>
<sequence>MQSFVFSCSSPVDLIAKEAFVNSLALQCWRPSSSPWIYSAGGLHHLLSFTVEEVFLAIVNDLLMQSLAVLWSINDVTNSRINIPKMGAMSSPSQVHLRVIVGAVSIFSLVFNLIGLHHLSLLHPLGCLDNKRGLPHPLVVSTIKEVFLANIVDVL</sequence>
<reference evidence="2" key="1">
    <citation type="submission" date="2018-11" db="EMBL/GenBank/DDBJ databases">
        <authorList>
            <person name="Grassa J C."/>
        </authorList>
    </citation>
    <scope>NUCLEOTIDE SEQUENCE [LARGE SCALE GENOMIC DNA]</scope>
</reference>
<dbReference type="EnsemblPlants" id="evm.model.04.186">
    <property type="protein sequence ID" value="cds.evm.model.04.186"/>
    <property type="gene ID" value="evm.TU.04.186"/>
</dbReference>
<keyword evidence="1" id="KW-0812">Transmembrane</keyword>
<feature type="transmembrane region" description="Helical" evidence="1">
    <location>
        <begin position="95"/>
        <end position="115"/>
    </location>
</feature>
<evidence type="ECO:0000313" key="3">
    <source>
        <dbReference type="Proteomes" id="UP000596661"/>
    </source>
</evidence>
<organism evidence="2 3">
    <name type="scientific">Cannabis sativa</name>
    <name type="common">Hemp</name>
    <name type="synonym">Marijuana</name>
    <dbReference type="NCBI Taxonomy" id="3483"/>
    <lineage>
        <taxon>Eukaryota</taxon>
        <taxon>Viridiplantae</taxon>
        <taxon>Streptophyta</taxon>
        <taxon>Embryophyta</taxon>
        <taxon>Tracheophyta</taxon>
        <taxon>Spermatophyta</taxon>
        <taxon>Magnoliopsida</taxon>
        <taxon>eudicotyledons</taxon>
        <taxon>Gunneridae</taxon>
        <taxon>Pentapetalae</taxon>
        <taxon>rosids</taxon>
        <taxon>fabids</taxon>
        <taxon>Rosales</taxon>
        <taxon>Cannabaceae</taxon>
        <taxon>Cannabis</taxon>
    </lineage>
</organism>
<keyword evidence="1" id="KW-1133">Transmembrane helix</keyword>
<evidence type="ECO:0000256" key="1">
    <source>
        <dbReference type="SAM" id="Phobius"/>
    </source>
</evidence>
<evidence type="ECO:0000313" key="2">
    <source>
        <dbReference type="EnsemblPlants" id="cds.evm.model.04.186"/>
    </source>
</evidence>
<keyword evidence="3" id="KW-1185">Reference proteome</keyword>
<dbReference type="Proteomes" id="UP000596661">
    <property type="component" value="Chromosome 4"/>
</dbReference>
<dbReference type="AlphaFoldDB" id="A0A803PEV5"/>
<name>A0A803PEV5_CANSA</name>
<reference evidence="2" key="2">
    <citation type="submission" date="2021-03" db="UniProtKB">
        <authorList>
            <consortium name="EnsemblPlants"/>
        </authorList>
    </citation>
    <scope>IDENTIFICATION</scope>
</reference>
<dbReference type="Gramene" id="evm.model.04.186">
    <property type="protein sequence ID" value="cds.evm.model.04.186"/>
    <property type="gene ID" value="evm.TU.04.186"/>
</dbReference>
<accession>A0A803PEV5</accession>
<dbReference type="EMBL" id="UZAU01000358">
    <property type="status" value="NOT_ANNOTATED_CDS"/>
    <property type="molecule type" value="Genomic_DNA"/>
</dbReference>
<keyword evidence="1" id="KW-0472">Membrane</keyword>
<protein>
    <submittedName>
        <fullName evidence="2">Uncharacterized protein</fullName>
    </submittedName>
</protein>